<evidence type="ECO:0000313" key="2">
    <source>
        <dbReference type="Proteomes" id="UP001209570"/>
    </source>
</evidence>
<protein>
    <submittedName>
        <fullName evidence="1">Uncharacterized protein</fullName>
    </submittedName>
</protein>
<dbReference type="Proteomes" id="UP001209570">
    <property type="component" value="Unassembled WGS sequence"/>
</dbReference>
<evidence type="ECO:0000313" key="1">
    <source>
        <dbReference type="EMBL" id="KAJ0405385.1"/>
    </source>
</evidence>
<dbReference type="EMBL" id="JAKCXM010000046">
    <property type="protein sequence ID" value="KAJ0405385.1"/>
    <property type="molecule type" value="Genomic_DNA"/>
</dbReference>
<reference evidence="1" key="1">
    <citation type="submission" date="2021-12" db="EMBL/GenBank/DDBJ databases">
        <title>Prjna785345.</title>
        <authorList>
            <person name="Rujirawat T."/>
            <person name="Krajaejun T."/>
        </authorList>
    </citation>
    <scope>NUCLEOTIDE SEQUENCE</scope>
    <source>
        <strain evidence="1">Pi057C3</strain>
    </source>
</reference>
<name>A0AAD5M5N9_PYTIN</name>
<sequence>MDTPAFVGDGQFVGDGGATLQRLWDFARWRMIKGCPGRYIIRDKQNNPALVDGQRVTALDARALLRAALGDATADQLVVHTAQSERCADGVQVVVFPDSGGVITYVKPSADGSDQPAAYVHTLNTASGLQRKLEGLRLHALLPAH</sequence>
<proteinExistence type="predicted"/>
<accession>A0AAD5M5N9</accession>
<dbReference type="AlphaFoldDB" id="A0AAD5M5N9"/>
<organism evidence="1 2">
    <name type="scientific">Pythium insidiosum</name>
    <name type="common">Pythiosis disease agent</name>
    <dbReference type="NCBI Taxonomy" id="114742"/>
    <lineage>
        <taxon>Eukaryota</taxon>
        <taxon>Sar</taxon>
        <taxon>Stramenopiles</taxon>
        <taxon>Oomycota</taxon>
        <taxon>Peronosporomycetes</taxon>
        <taxon>Pythiales</taxon>
        <taxon>Pythiaceae</taxon>
        <taxon>Pythium</taxon>
    </lineage>
</organism>
<comment type="caution">
    <text evidence="1">The sequence shown here is derived from an EMBL/GenBank/DDBJ whole genome shotgun (WGS) entry which is preliminary data.</text>
</comment>
<gene>
    <name evidence="1" type="ORF">P43SY_000264</name>
</gene>
<keyword evidence="2" id="KW-1185">Reference proteome</keyword>